<sequence>MEPSPMGYFGRLPVELRMMIWTDILTQRSTTILRTSSAIYDDIAGPLYETFQITLSPNYNDPWLTLQSTWTKLTWELQPRDGRRKRKKFWKLLYNRSKLIVDILAPQPKDPAQIILLWKKVHDLVTILNRAKYDRSHIVVRLKQHQGQDWQNGKTPVQNIKYPGDPHPNHLIVFLPLCRLIRVRKMEFHLISTDVDRFATHRGFIRYVNITRIFDNIDGMVTDIDFFFECKLDVLPGRTAAMLRLDRFANWFTTRDAETSPYQRQLLLTAWEYPNIVATHDPYLAAWVRSMELDDI</sequence>
<evidence type="ECO:0000313" key="1">
    <source>
        <dbReference type="EMBL" id="KAF9887310.1"/>
    </source>
</evidence>
<evidence type="ECO:0000313" key="2">
    <source>
        <dbReference type="Proteomes" id="UP001194746"/>
    </source>
</evidence>
<reference evidence="1" key="1">
    <citation type="journal article" date="2019" name="Beilstein J. Org. Chem.">
        <title>Nanangenines: drimane sesquiterpenoids as the dominant metabolite cohort of a novel Australian fungus, Aspergillus nanangensis.</title>
        <authorList>
            <person name="Lacey H.J."/>
            <person name="Gilchrist C.L.M."/>
            <person name="Crombie A."/>
            <person name="Kalaitzis J.A."/>
            <person name="Vuong D."/>
            <person name="Rutledge P.J."/>
            <person name="Turner P."/>
            <person name="Pitt J.I."/>
            <person name="Lacey E."/>
            <person name="Chooi Y.H."/>
            <person name="Piggott A.M."/>
        </authorList>
    </citation>
    <scope>NUCLEOTIDE SEQUENCE</scope>
    <source>
        <strain evidence="1">MST-FP2251</strain>
    </source>
</reference>
<gene>
    <name evidence="1" type="ORF">FE257_010305</name>
</gene>
<protein>
    <submittedName>
        <fullName evidence="1">Uncharacterized protein</fullName>
    </submittedName>
</protein>
<reference evidence="1" key="2">
    <citation type="submission" date="2020-02" db="EMBL/GenBank/DDBJ databases">
        <authorList>
            <person name="Gilchrist C.L.M."/>
            <person name="Chooi Y.-H."/>
        </authorList>
    </citation>
    <scope>NUCLEOTIDE SEQUENCE</scope>
    <source>
        <strain evidence="1">MST-FP2251</strain>
    </source>
</reference>
<keyword evidence="2" id="KW-1185">Reference proteome</keyword>
<accession>A0AAD4CIT8</accession>
<organism evidence="1 2">
    <name type="scientific">Aspergillus nanangensis</name>
    <dbReference type="NCBI Taxonomy" id="2582783"/>
    <lineage>
        <taxon>Eukaryota</taxon>
        <taxon>Fungi</taxon>
        <taxon>Dikarya</taxon>
        <taxon>Ascomycota</taxon>
        <taxon>Pezizomycotina</taxon>
        <taxon>Eurotiomycetes</taxon>
        <taxon>Eurotiomycetidae</taxon>
        <taxon>Eurotiales</taxon>
        <taxon>Aspergillaceae</taxon>
        <taxon>Aspergillus</taxon>
        <taxon>Aspergillus subgen. Circumdati</taxon>
    </lineage>
</organism>
<dbReference type="AlphaFoldDB" id="A0AAD4CIT8"/>
<dbReference type="Proteomes" id="UP001194746">
    <property type="component" value="Unassembled WGS sequence"/>
</dbReference>
<name>A0AAD4CIT8_ASPNN</name>
<dbReference type="EMBL" id="VCAU01000063">
    <property type="protein sequence ID" value="KAF9887310.1"/>
    <property type="molecule type" value="Genomic_DNA"/>
</dbReference>
<comment type="caution">
    <text evidence="1">The sequence shown here is derived from an EMBL/GenBank/DDBJ whole genome shotgun (WGS) entry which is preliminary data.</text>
</comment>
<proteinExistence type="predicted"/>